<evidence type="ECO:0000313" key="1">
    <source>
        <dbReference type="EMBL" id="CAH6723054.1"/>
    </source>
</evidence>
<reference evidence="1" key="1">
    <citation type="submission" date="2022-06" db="EMBL/GenBank/DDBJ databases">
        <authorList>
            <person name="Legras J.-L."/>
            <person name="Devillers H."/>
            <person name="Grondin C."/>
        </authorList>
    </citation>
    <scope>NUCLEOTIDE SEQUENCE</scope>
    <source>
        <strain evidence="1">CLIB 1444</strain>
    </source>
</reference>
<keyword evidence="2" id="KW-1185">Reference proteome</keyword>
<comment type="caution">
    <text evidence="1">The sequence shown here is derived from an EMBL/GenBank/DDBJ whole genome shotgun (WGS) entry which is preliminary data.</text>
</comment>
<sequence>MMSDNVVTNGDVKPSTIDDSQPTESSVGVTHKLEDNSDERVVKKVKFDGENITEQQTELKSNDKPEHSQKSEEQTNEESEHNHNHTHQTSAPAPHHHHYHSHVPHHHHHFDPESNKGPIPHIHSGDHIHFVGNREGEKNEKTEDGDKAAKGSETNEKEAETNDKETETNDKDNETNDEIQVEKTNSFSKQDILEVVRTIFPHRRHLGALVYNPTTTWLTLQTSQLTGLKDEHFTKFEELRESYREKLKDEYYSSAIKYIPVIPPLPTDYINYLLEVKIPYRFVKTFLKELYKGNISKKRELWGGVDGVYTDDSDILTVLAHSGFFDNTIDLSPWNKGWTKDDIIIPSINKDNEIKGDLSVTILLLPGLKSYESIYSNGINSRSWKEVNRHDGLSFAIFNIKWEIEGSYLRDKSFFKRYQTELSYDEKYMKQMLESKDGWTFDVALYKELKKKFETNEKTSST</sequence>
<organism evidence="1 2">
    <name type="scientific">[Candida] jaroonii</name>
    <dbReference type="NCBI Taxonomy" id="467808"/>
    <lineage>
        <taxon>Eukaryota</taxon>
        <taxon>Fungi</taxon>
        <taxon>Dikarya</taxon>
        <taxon>Ascomycota</taxon>
        <taxon>Saccharomycotina</taxon>
        <taxon>Pichiomycetes</taxon>
        <taxon>Debaryomycetaceae</taxon>
        <taxon>Yamadazyma</taxon>
    </lineage>
</organism>
<gene>
    <name evidence="1" type="ORF">CLIB1444_12S03224</name>
</gene>
<dbReference type="Proteomes" id="UP001152531">
    <property type="component" value="Unassembled WGS sequence"/>
</dbReference>
<proteinExistence type="predicted"/>
<protein>
    <submittedName>
        <fullName evidence="1">Uncharacterized protein</fullName>
    </submittedName>
</protein>
<evidence type="ECO:0000313" key="2">
    <source>
        <dbReference type="Proteomes" id="UP001152531"/>
    </source>
</evidence>
<accession>A0ACA9YDB1</accession>
<name>A0ACA9YDB1_9ASCO</name>
<dbReference type="EMBL" id="CALSDN010000012">
    <property type="protein sequence ID" value="CAH6723054.1"/>
    <property type="molecule type" value="Genomic_DNA"/>
</dbReference>